<comment type="catalytic activity">
    <reaction evidence="13">
        <text>(11R)-hydroxy-(5Z,8Z,12E,14Z)-eicosatetraenoate + NAD(+) = 11-oxo-(5Z,8Z,12E,14Z)-eicosatetraenoate + NADH + H(+)</text>
        <dbReference type="Rhea" id="RHEA:48640"/>
        <dbReference type="ChEBI" id="CHEBI:15378"/>
        <dbReference type="ChEBI" id="CHEBI:57540"/>
        <dbReference type="ChEBI" id="CHEBI:57945"/>
        <dbReference type="ChEBI" id="CHEBI:78836"/>
        <dbReference type="ChEBI" id="CHEBI:90697"/>
    </reaction>
    <physiologicalReaction direction="left-to-right" evidence="13">
        <dbReference type="Rhea" id="RHEA:48641"/>
    </physiologicalReaction>
</comment>
<evidence type="ECO:0000256" key="20">
    <source>
        <dbReference type="ARBA" id="ARBA00049151"/>
    </source>
</evidence>
<comment type="catalytic activity">
    <reaction evidence="14">
        <text>resolvin D1 + NAD(+) = 17-oxoresolvin D1 + NADH + H(+)</text>
        <dbReference type="Rhea" id="RHEA:50128"/>
        <dbReference type="ChEBI" id="CHEBI:15378"/>
        <dbReference type="ChEBI" id="CHEBI:57540"/>
        <dbReference type="ChEBI" id="CHEBI:57945"/>
        <dbReference type="ChEBI" id="CHEBI:132079"/>
        <dbReference type="ChEBI" id="CHEBI:132081"/>
    </reaction>
    <physiologicalReaction direction="left-to-right" evidence="14">
        <dbReference type="Rhea" id="RHEA:50129"/>
    </physiologicalReaction>
</comment>
<comment type="catalytic activity">
    <reaction evidence="11">
        <text>14-hydroxy-(4Z,7Z,10Z,12E,16Z,19Z)-docosahexaenoate + NAD(+) = 14-oxo-(4Z,7Z,10Z,12E,16Z,19Z)-docosahexaenoate + NADH + H(+)</text>
        <dbReference type="Rhea" id="RHEA:48952"/>
        <dbReference type="ChEBI" id="CHEBI:15378"/>
        <dbReference type="ChEBI" id="CHEBI:57540"/>
        <dbReference type="ChEBI" id="CHEBI:57945"/>
        <dbReference type="ChEBI" id="CHEBI:90866"/>
        <dbReference type="ChEBI" id="CHEBI:90867"/>
    </reaction>
    <physiologicalReaction direction="left-to-right" evidence="11">
        <dbReference type="Rhea" id="RHEA:48953"/>
    </physiologicalReaction>
</comment>
<name>A0ABN7PEN6_TIMPD</name>
<dbReference type="Pfam" id="PF00106">
    <property type="entry name" value="adh_short"/>
    <property type="match status" value="1"/>
</dbReference>
<evidence type="ECO:0000256" key="15">
    <source>
        <dbReference type="ARBA" id="ARBA00048393"/>
    </source>
</evidence>
<evidence type="ECO:0000313" key="22">
    <source>
        <dbReference type="EMBL" id="CAG2066239.1"/>
    </source>
</evidence>
<dbReference type="SUPFAM" id="SSF51735">
    <property type="entry name" value="NAD(P)-binding Rossmann-fold domains"/>
    <property type="match status" value="1"/>
</dbReference>
<evidence type="ECO:0000256" key="16">
    <source>
        <dbReference type="ARBA" id="ARBA00048535"/>
    </source>
</evidence>
<dbReference type="EMBL" id="CAJPIN010051885">
    <property type="protein sequence ID" value="CAG2066239.1"/>
    <property type="molecule type" value="Genomic_DNA"/>
</dbReference>
<comment type="catalytic activity">
    <reaction evidence="21">
        <text>resolvin E1 + NAD(+) = 18-oxo-resolvin E1 + NADH + H(+)</text>
        <dbReference type="Rhea" id="RHEA:49244"/>
        <dbReference type="ChEBI" id="CHEBI:15378"/>
        <dbReference type="ChEBI" id="CHEBI:57540"/>
        <dbReference type="ChEBI" id="CHEBI:57945"/>
        <dbReference type="ChEBI" id="CHEBI:91000"/>
        <dbReference type="ChEBI" id="CHEBI:91001"/>
    </reaction>
    <physiologicalReaction direction="left-to-right" evidence="21">
        <dbReference type="Rhea" id="RHEA:49245"/>
    </physiologicalReaction>
</comment>
<sequence>MDFKGSNVLVTGGAAGIGRAYCEEFLKHGANVSVCDINQDDGEQLVKQLSAKYGKDRVIFCHCDVTDYPQYEGKHTN</sequence>
<evidence type="ECO:0000256" key="4">
    <source>
        <dbReference type="ARBA" id="ARBA00039060"/>
    </source>
</evidence>
<evidence type="ECO:0000256" key="19">
    <source>
        <dbReference type="ARBA" id="ARBA00048921"/>
    </source>
</evidence>
<evidence type="ECO:0000256" key="1">
    <source>
        <dbReference type="ARBA" id="ARBA00006484"/>
    </source>
</evidence>
<evidence type="ECO:0000256" key="10">
    <source>
        <dbReference type="ARBA" id="ARBA00047672"/>
    </source>
</evidence>
<comment type="catalytic activity">
    <reaction evidence="17">
        <text>prostaglandin A1 + NAD(+) = 15-oxo-prostaglandin A1 + NADH + H(+)</text>
        <dbReference type="Rhea" id="RHEA:41263"/>
        <dbReference type="ChEBI" id="CHEBI:15378"/>
        <dbReference type="ChEBI" id="CHEBI:57398"/>
        <dbReference type="ChEBI" id="CHEBI:57540"/>
        <dbReference type="ChEBI" id="CHEBI:57945"/>
        <dbReference type="ChEBI" id="CHEBI:85072"/>
    </reaction>
    <physiologicalReaction direction="left-to-right" evidence="17">
        <dbReference type="Rhea" id="RHEA:41264"/>
    </physiologicalReaction>
</comment>
<dbReference type="PANTHER" id="PTHR44229:SF4">
    <property type="entry name" value="15-HYDROXYPROSTAGLANDIN DEHYDROGENASE [NAD(+)]"/>
    <property type="match status" value="1"/>
</dbReference>
<dbReference type="Proteomes" id="UP001153148">
    <property type="component" value="Unassembled WGS sequence"/>
</dbReference>
<comment type="catalytic activity">
    <reaction evidence="18">
        <text>prostaglandin E2 + NAD(+) = 15-oxoprostaglandin E2 + NADH + H(+)</text>
        <dbReference type="Rhea" id="RHEA:11876"/>
        <dbReference type="ChEBI" id="CHEBI:15378"/>
        <dbReference type="ChEBI" id="CHEBI:57400"/>
        <dbReference type="ChEBI" id="CHEBI:57540"/>
        <dbReference type="ChEBI" id="CHEBI:57945"/>
        <dbReference type="ChEBI" id="CHEBI:606564"/>
        <dbReference type="EC" id="1.1.1.141"/>
    </reaction>
    <physiologicalReaction direction="left-to-right" evidence="18">
        <dbReference type="Rhea" id="RHEA:11877"/>
    </physiologicalReaction>
</comment>
<evidence type="ECO:0000256" key="3">
    <source>
        <dbReference type="ARBA" id="ARBA00038968"/>
    </source>
</evidence>
<dbReference type="InterPro" id="IPR036291">
    <property type="entry name" value="NAD(P)-bd_dom_sf"/>
</dbReference>
<evidence type="ECO:0000256" key="7">
    <source>
        <dbReference type="ARBA" id="ARBA00042026"/>
    </source>
</evidence>
<dbReference type="EC" id="1.1.1.141" evidence="3"/>
<evidence type="ECO:0000256" key="14">
    <source>
        <dbReference type="ARBA" id="ARBA00048170"/>
    </source>
</evidence>
<dbReference type="EC" id="1.1.1.232" evidence="4"/>
<evidence type="ECO:0000313" key="23">
    <source>
        <dbReference type="Proteomes" id="UP001153148"/>
    </source>
</evidence>
<evidence type="ECO:0000256" key="8">
    <source>
        <dbReference type="ARBA" id="ARBA00045705"/>
    </source>
</evidence>
<evidence type="ECO:0000256" key="11">
    <source>
        <dbReference type="ARBA" id="ARBA00048008"/>
    </source>
</evidence>
<comment type="function">
    <text evidence="8">Catalyzes the NAD-dependent dehydrogenation (oxidation) of a broad array of hydroxylated polyunsaturated fatty acids (mainly eicosanoids and docosanoids, including prostaglandins, lipoxins and resolvins), yielding their corresponding keto (oxo) metabolites. Decreases the levels of the pro-proliferative prostaglandins such as prostaglandin E2 (whose activity is increased in cancer because of an increase in the expression of cyclooxygenase 2) and generates oxo-fatty acid products that can profoundly influence cell function by abrogating pro-inflammatory cytokine expression. Converts resolvins E1, D1 and D2 to their oxo products, which represents a mode of resolvin inactivation. Resolvin E1 plays important roles during the resolution phase of acute inflammation, while resolvins D1 and D2 have a unique role in obesity-induced adipose inflammation.</text>
</comment>
<dbReference type="Gene3D" id="3.40.50.720">
    <property type="entry name" value="NAD(P)-binding Rossmann-like Domain"/>
    <property type="match status" value="1"/>
</dbReference>
<keyword evidence="2" id="KW-0560">Oxidoreductase</keyword>
<organism evidence="22 23">
    <name type="scientific">Timema podura</name>
    <name type="common">Walking stick</name>
    <dbReference type="NCBI Taxonomy" id="61482"/>
    <lineage>
        <taxon>Eukaryota</taxon>
        <taxon>Metazoa</taxon>
        <taxon>Ecdysozoa</taxon>
        <taxon>Arthropoda</taxon>
        <taxon>Hexapoda</taxon>
        <taxon>Insecta</taxon>
        <taxon>Pterygota</taxon>
        <taxon>Neoptera</taxon>
        <taxon>Polyneoptera</taxon>
        <taxon>Phasmatodea</taxon>
        <taxon>Timematodea</taxon>
        <taxon>Timematoidea</taxon>
        <taxon>Timematidae</taxon>
        <taxon>Timema</taxon>
    </lineage>
</organism>
<dbReference type="InterPro" id="IPR002347">
    <property type="entry name" value="SDR_fam"/>
</dbReference>
<evidence type="ECO:0000256" key="2">
    <source>
        <dbReference type="ARBA" id="ARBA00023002"/>
    </source>
</evidence>
<evidence type="ECO:0000256" key="9">
    <source>
        <dbReference type="ARBA" id="ARBA00047325"/>
    </source>
</evidence>
<evidence type="ECO:0000256" key="12">
    <source>
        <dbReference type="ARBA" id="ARBA00048140"/>
    </source>
</evidence>
<evidence type="ECO:0000256" key="5">
    <source>
        <dbReference type="ARBA" id="ARBA00040276"/>
    </source>
</evidence>
<comment type="catalytic activity">
    <reaction evidence="20">
        <text>(15S)-hydroxy-(5Z,8Z,11Z,13E)-eicosatetraenoate + NAD(+) = 15-oxo-(5Z,8Z,11Z,13E)-eicosatetraenoate + NADH + H(+)</text>
        <dbReference type="Rhea" id="RHEA:23260"/>
        <dbReference type="ChEBI" id="CHEBI:15378"/>
        <dbReference type="ChEBI" id="CHEBI:57409"/>
        <dbReference type="ChEBI" id="CHEBI:57410"/>
        <dbReference type="ChEBI" id="CHEBI:57540"/>
        <dbReference type="ChEBI" id="CHEBI:57945"/>
        <dbReference type="EC" id="1.1.1.232"/>
    </reaction>
    <physiologicalReaction direction="left-to-right" evidence="20">
        <dbReference type="Rhea" id="RHEA:23261"/>
    </physiologicalReaction>
</comment>
<dbReference type="PANTHER" id="PTHR44229">
    <property type="entry name" value="15-HYDROXYPROSTAGLANDIN DEHYDROGENASE [NAD(+)]"/>
    <property type="match status" value="1"/>
</dbReference>
<comment type="similarity">
    <text evidence="1">Belongs to the short-chain dehydrogenases/reductases (SDR) family.</text>
</comment>
<accession>A0ABN7PEN6</accession>
<evidence type="ECO:0000256" key="21">
    <source>
        <dbReference type="ARBA" id="ARBA00049188"/>
    </source>
</evidence>
<reference evidence="22" key="1">
    <citation type="submission" date="2021-03" db="EMBL/GenBank/DDBJ databases">
        <authorList>
            <person name="Tran Van P."/>
        </authorList>
    </citation>
    <scope>NUCLEOTIDE SEQUENCE</scope>
</reference>
<comment type="catalytic activity">
    <reaction evidence="12">
        <text>15-oxo-(5S,6R)-dihydroxy-(7E,9E,11Z)-eicosatrienoate + NADH + H(+) = (5S,6R,15S)-trihydroxy-(7E,9E,11Z)-eicosatrienoate + NAD(+)</text>
        <dbReference type="Rhea" id="RHEA:41596"/>
        <dbReference type="ChEBI" id="CHEBI:15378"/>
        <dbReference type="ChEBI" id="CHEBI:57540"/>
        <dbReference type="ChEBI" id="CHEBI:57945"/>
        <dbReference type="ChEBI" id="CHEBI:78325"/>
        <dbReference type="ChEBI" id="CHEBI:78329"/>
    </reaction>
    <physiologicalReaction direction="left-to-right" evidence="12">
        <dbReference type="Rhea" id="RHEA:41597"/>
    </physiologicalReaction>
</comment>
<comment type="caution">
    <text evidence="22">The sequence shown here is derived from an EMBL/GenBank/DDBJ whole genome shotgun (WGS) entry which is preliminary data.</text>
</comment>
<evidence type="ECO:0000256" key="13">
    <source>
        <dbReference type="ARBA" id="ARBA00048144"/>
    </source>
</evidence>
<comment type="catalytic activity">
    <reaction evidence="9">
        <text>prostaglandin E1 + NAD(+) = 15-oxoprostaglandin E1 + NADH + H(+)</text>
        <dbReference type="Rhea" id="RHEA:16477"/>
        <dbReference type="ChEBI" id="CHEBI:15378"/>
        <dbReference type="ChEBI" id="CHEBI:57397"/>
        <dbReference type="ChEBI" id="CHEBI:57401"/>
        <dbReference type="ChEBI" id="CHEBI:57540"/>
        <dbReference type="ChEBI" id="CHEBI:57945"/>
    </reaction>
    <physiologicalReaction direction="left-to-right" evidence="9">
        <dbReference type="Rhea" id="RHEA:16478"/>
    </physiologicalReaction>
</comment>
<comment type="catalytic activity">
    <reaction evidence="16">
        <text>lipoxin A4 + NAD(+) = 15-oxo-(5S,6R)-dihydroxy-(7E,9E,11Z,13E)-eicosatetraenoate + NADH + H(+)</text>
        <dbReference type="Rhea" id="RHEA:41572"/>
        <dbReference type="ChEBI" id="CHEBI:15378"/>
        <dbReference type="ChEBI" id="CHEBI:57540"/>
        <dbReference type="ChEBI" id="CHEBI:57945"/>
        <dbReference type="ChEBI" id="CHEBI:67026"/>
        <dbReference type="ChEBI" id="CHEBI:78311"/>
    </reaction>
    <physiologicalReaction direction="left-to-right" evidence="16">
        <dbReference type="Rhea" id="RHEA:41573"/>
    </physiologicalReaction>
</comment>
<comment type="catalytic activity">
    <reaction evidence="15">
        <text>resolvin D2 + NAD(+) = 7-oxoresolvin D2 + NADH + H(+)</text>
        <dbReference type="Rhea" id="RHEA:53584"/>
        <dbReference type="ChEBI" id="CHEBI:15378"/>
        <dbReference type="ChEBI" id="CHEBI:57540"/>
        <dbReference type="ChEBI" id="CHEBI:57945"/>
        <dbReference type="ChEBI" id="CHEBI:133367"/>
        <dbReference type="ChEBI" id="CHEBI:137497"/>
    </reaction>
    <physiologicalReaction direction="left-to-right" evidence="15">
        <dbReference type="Rhea" id="RHEA:53585"/>
    </physiologicalReaction>
</comment>
<comment type="catalytic activity">
    <reaction evidence="10">
        <text>resolvin D1 + NAD(+) = 8-oxoresolvin D1 + NADH + H(+)</text>
        <dbReference type="Rhea" id="RHEA:50124"/>
        <dbReference type="ChEBI" id="CHEBI:15378"/>
        <dbReference type="ChEBI" id="CHEBI:57540"/>
        <dbReference type="ChEBI" id="CHEBI:57945"/>
        <dbReference type="ChEBI" id="CHEBI:132079"/>
        <dbReference type="ChEBI" id="CHEBI:132080"/>
    </reaction>
    <physiologicalReaction direction="left-to-right" evidence="10">
        <dbReference type="Rhea" id="RHEA:50125"/>
    </physiologicalReaction>
</comment>
<comment type="catalytic activity">
    <reaction evidence="19">
        <text>resolvin D2 + NAD(+) = 16-oxoresolvin D2 + NADH + H(+)</text>
        <dbReference type="Rhea" id="RHEA:53588"/>
        <dbReference type="ChEBI" id="CHEBI:15378"/>
        <dbReference type="ChEBI" id="CHEBI:57540"/>
        <dbReference type="ChEBI" id="CHEBI:57945"/>
        <dbReference type="ChEBI" id="CHEBI:133367"/>
        <dbReference type="ChEBI" id="CHEBI:137498"/>
    </reaction>
    <physiologicalReaction direction="left-to-right" evidence="19">
        <dbReference type="Rhea" id="RHEA:53589"/>
    </physiologicalReaction>
</comment>
<proteinExistence type="inferred from homology"/>
<evidence type="ECO:0000256" key="17">
    <source>
        <dbReference type="ARBA" id="ARBA00048611"/>
    </source>
</evidence>
<evidence type="ECO:0000256" key="18">
    <source>
        <dbReference type="ARBA" id="ARBA00048739"/>
    </source>
</evidence>
<evidence type="ECO:0000256" key="6">
    <source>
        <dbReference type="ARBA" id="ARBA00041812"/>
    </source>
</evidence>
<feature type="non-terminal residue" evidence="22">
    <location>
        <position position="77"/>
    </location>
</feature>
<keyword evidence="23" id="KW-1185">Reference proteome</keyword>
<protein>
    <recommendedName>
        <fullName evidence="5">15-hydroxyprostaglandin dehydrogenase [NAD(+)]</fullName>
        <ecNumber evidence="3">1.1.1.141</ecNumber>
        <ecNumber evidence="4">1.1.1.232</ecNumber>
    </recommendedName>
    <alternativeName>
        <fullName evidence="7">Eicosanoid/docosanoid dehydrogenase [NAD(+)]</fullName>
    </alternativeName>
    <alternativeName>
        <fullName evidence="6">Prostaglandin dehydrogenase 1</fullName>
    </alternativeName>
</protein>
<gene>
    <name evidence="22" type="ORF">TPAB3V08_LOCUS13182</name>
</gene>